<dbReference type="EMBL" id="JAGFBR010000016">
    <property type="protein sequence ID" value="KAH0453559.1"/>
    <property type="molecule type" value="Genomic_DNA"/>
</dbReference>
<accession>A0AAV7GCX0</accession>
<protein>
    <submittedName>
        <fullName evidence="2">Uncharacterized protein</fullName>
    </submittedName>
</protein>
<gene>
    <name evidence="2" type="ORF">IEQ34_017883</name>
</gene>
<evidence type="ECO:0000256" key="1">
    <source>
        <dbReference type="SAM" id="MobiDB-lite"/>
    </source>
</evidence>
<comment type="caution">
    <text evidence="2">The sequence shown here is derived from an EMBL/GenBank/DDBJ whole genome shotgun (WGS) entry which is preliminary data.</text>
</comment>
<feature type="region of interest" description="Disordered" evidence="1">
    <location>
        <begin position="129"/>
        <end position="154"/>
    </location>
</feature>
<proteinExistence type="predicted"/>
<keyword evidence="3" id="KW-1185">Reference proteome</keyword>
<dbReference type="AlphaFoldDB" id="A0AAV7GCX0"/>
<organism evidence="2 3">
    <name type="scientific">Dendrobium chrysotoxum</name>
    <name type="common">Orchid</name>
    <dbReference type="NCBI Taxonomy" id="161865"/>
    <lineage>
        <taxon>Eukaryota</taxon>
        <taxon>Viridiplantae</taxon>
        <taxon>Streptophyta</taxon>
        <taxon>Embryophyta</taxon>
        <taxon>Tracheophyta</taxon>
        <taxon>Spermatophyta</taxon>
        <taxon>Magnoliopsida</taxon>
        <taxon>Liliopsida</taxon>
        <taxon>Asparagales</taxon>
        <taxon>Orchidaceae</taxon>
        <taxon>Epidendroideae</taxon>
        <taxon>Malaxideae</taxon>
        <taxon>Dendrobiinae</taxon>
        <taxon>Dendrobium</taxon>
    </lineage>
</organism>
<name>A0AAV7GCX0_DENCH</name>
<dbReference type="Proteomes" id="UP000775213">
    <property type="component" value="Unassembled WGS sequence"/>
</dbReference>
<reference evidence="2 3" key="1">
    <citation type="journal article" date="2021" name="Hortic Res">
        <title>Chromosome-scale assembly of the Dendrobium chrysotoxum genome enhances the understanding of orchid evolution.</title>
        <authorList>
            <person name="Zhang Y."/>
            <person name="Zhang G.Q."/>
            <person name="Zhang D."/>
            <person name="Liu X.D."/>
            <person name="Xu X.Y."/>
            <person name="Sun W.H."/>
            <person name="Yu X."/>
            <person name="Zhu X."/>
            <person name="Wang Z.W."/>
            <person name="Zhao X."/>
            <person name="Zhong W.Y."/>
            <person name="Chen H."/>
            <person name="Yin W.L."/>
            <person name="Huang T."/>
            <person name="Niu S.C."/>
            <person name="Liu Z.J."/>
        </authorList>
    </citation>
    <scope>NUCLEOTIDE SEQUENCE [LARGE SCALE GENOMIC DNA]</scope>
    <source>
        <strain evidence="2">Lindl</strain>
    </source>
</reference>
<evidence type="ECO:0000313" key="3">
    <source>
        <dbReference type="Proteomes" id="UP000775213"/>
    </source>
</evidence>
<sequence length="170" mass="19320">MSDCAIGGKIGRLVYRKLVPELSDGGKALKFEQLRARHALAIALLHFQIDSSQQLLQHHLPIPRHHRNFSKTPLLKTVIHGGDARRREPNRSLLAAPRGRRILANARSRRFFLTSGELRLRRVSATAGKYRAQESGEAGSRRRRGPQNPQIADPATDRALPLFFWWRIRA</sequence>
<evidence type="ECO:0000313" key="2">
    <source>
        <dbReference type="EMBL" id="KAH0453559.1"/>
    </source>
</evidence>